<dbReference type="Proteomes" id="UP000199470">
    <property type="component" value="Unassembled WGS sequence"/>
</dbReference>
<dbReference type="STRING" id="758825.SAMN02982985_00563"/>
<protein>
    <submittedName>
        <fullName evidence="1">PqqD family protein, HPr-rel-A system</fullName>
    </submittedName>
</protein>
<name>A0A1I4IH20_9BURK</name>
<accession>A0A1I4IH20</accession>
<sequence length="91" mass="9524">MSAGQLAASRHWDGEFVVYNNLSGDTHLLGADAMLVLRRLQQGEADTAALLAALHEGAEAPAAATRAAPAAELEAMLDDLRRLALIDTAPC</sequence>
<dbReference type="InterPro" id="IPR027599">
    <property type="entry name" value="PqqD-rel_X"/>
</dbReference>
<dbReference type="NCBIfam" id="TIGR04353">
    <property type="entry name" value="PqqD_rel_X"/>
    <property type="match status" value="1"/>
</dbReference>
<dbReference type="EMBL" id="FOTW01000005">
    <property type="protein sequence ID" value="SFL53595.1"/>
    <property type="molecule type" value="Genomic_DNA"/>
</dbReference>
<proteinExistence type="predicted"/>
<organism evidence="1 2">
    <name type="scientific">Rugamonas rubra</name>
    <dbReference type="NCBI Taxonomy" id="758825"/>
    <lineage>
        <taxon>Bacteria</taxon>
        <taxon>Pseudomonadati</taxon>
        <taxon>Pseudomonadota</taxon>
        <taxon>Betaproteobacteria</taxon>
        <taxon>Burkholderiales</taxon>
        <taxon>Oxalobacteraceae</taxon>
        <taxon>Telluria group</taxon>
        <taxon>Rugamonas</taxon>
    </lineage>
</organism>
<reference evidence="1 2" key="1">
    <citation type="submission" date="2016-10" db="EMBL/GenBank/DDBJ databases">
        <authorList>
            <person name="de Groot N.N."/>
        </authorList>
    </citation>
    <scope>NUCLEOTIDE SEQUENCE [LARGE SCALE GENOMIC DNA]</scope>
    <source>
        <strain evidence="1 2">ATCC 43154</strain>
    </source>
</reference>
<keyword evidence="2" id="KW-1185">Reference proteome</keyword>
<gene>
    <name evidence="1" type="ORF">SAMN02982985_00563</name>
</gene>
<dbReference type="RefSeq" id="WP_245774083.1">
    <property type="nucleotide sequence ID" value="NZ_FOTW01000005.1"/>
</dbReference>
<dbReference type="AlphaFoldDB" id="A0A1I4IH20"/>
<evidence type="ECO:0000313" key="2">
    <source>
        <dbReference type="Proteomes" id="UP000199470"/>
    </source>
</evidence>
<evidence type="ECO:0000313" key="1">
    <source>
        <dbReference type="EMBL" id="SFL53595.1"/>
    </source>
</evidence>